<dbReference type="CDD" id="cd00009">
    <property type="entry name" value="AAA"/>
    <property type="match status" value="1"/>
</dbReference>
<evidence type="ECO:0000256" key="3">
    <source>
        <dbReference type="ARBA" id="ARBA00022840"/>
    </source>
</evidence>
<protein>
    <recommendedName>
        <fullName evidence="4">AAA+ ATPase domain-containing protein</fullName>
    </recommendedName>
</protein>
<dbReference type="PANTHER" id="PTHR43392:SF2">
    <property type="entry name" value="AAA-TYPE ATPASE FAMILY PROTEIN _ ANKYRIN REPEAT FAMILY PROTEIN"/>
    <property type="match status" value="1"/>
</dbReference>
<keyword evidence="2" id="KW-0547">Nucleotide-binding</keyword>
<dbReference type="AlphaFoldDB" id="A0A6F9XNV8"/>
<name>A0A6F9XNV8_9LACO</name>
<dbReference type="Gene3D" id="1.10.8.60">
    <property type="match status" value="1"/>
</dbReference>
<dbReference type="Proteomes" id="UP000494265">
    <property type="component" value="Unassembled WGS sequence"/>
</dbReference>
<dbReference type="GO" id="GO:0005524">
    <property type="term" value="F:ATP binding"/>
    <property type="evidence" value="ECO:0007669"/>
    <property type="project" value="UniProtKB-KW"/>
</dbReference>
<dbReference type="Gene3D" id="3.40.50.300">
    <property type="entry name" value="P-loop containing nucleotide triphosphate hydrolases"/>
    <property type="match status" value="1"/>
</dbReference>
<dbReference type="InterPro" id="IPR000641">
    <property type="entry name" value="CbxX/CfxQ"/>
</dbReference>
<reference evidence="5" key="1">
    <citation type="submission" date="2019-10" db="EMBL/GenBank/DDBJ databases">
        <title>Lactobacillus agilis SY212 Whole Genome Sequencing Project.</title>
        <authorList>
            <person name="Suzuki S."/>
            <person name="Endo A."/>
            <person name="Maeno S."/>
            <person name="Shiwa Y."/>
            <person name="Matsutani M."/>
            <person name="Kajikawa A."/>
        </authorList>
    </citation>
    <scope>NUCLEOTIDE SEQUENCE</scope>
    <source>
        <strain evidence="5">SY212</strain>
    </source>
</reference>
<dbReference type="InterPro" id="IPR011050">
    <property type="entry name" value="Pectin_lyase_fold/virulence"/>
</dbReference>
<keyword evidence="3" id="KW-0067">ATP-binding</keyword>
<dbReference type="PRINTS" id="PR00819">
    <property type="entry name" value="CBXCFQXSUPER"/>
</dbReference>
<dbReference type="InterPro" id="IPR050773">
    <property type="entry name" value="CbxX/CfxQ_RuBisCO_ESX"/>
</dbReference>
<dbReference type="FunFam" id="3.40.50.300:FF:000216">
    <property type="entry name" value="Type VII secretion ATPase EccA"/>
    <property type="match status" value="1"/>
</dbReference>
<dbReference type="SUPFAM" id="SSF52540">
    <property type="entry name" value="P-loop containing nucleoside triphosphate hydrolases"/>
    <property type="match status" value="1"/>
</dbReference>
<sequence>MAILEVSRRGFKKNYQTINQAVANAINGDTIVLNKDSYVLDSPINITTSLTIKSANPDQIVTINTSSRQSGFIMQANLQGNVTFENINLVCAEQSVGIQSLSESVRLKLVHCNLTHSQENWYPALVARAASLTLTSSNVDSLNVVANRFVATFASLGDYFGQCVGSFNQESIVQSQHVVLESVGIQNLSLIGLSINVSDSTKVVKSTANLEYVTLGANVLFSEMNYKLNHVRLCALPMLMHNSKPSAALLGNTVSSLILSANANVTMSDVSVITDVKESVPRFRAFAIQNSTATLNVKMSQLNSANSPSVVTGGTIMFENVADANDWTIQGDLKTSNRNSQSNLFKVVQHKTDGSVADRTDTKSSLEKLDELTGLTPVKERVKQLVATAKVNAMRKARGVKSNNDVALHMCFLGDPGTGKTTVARLVGQALYEEGVLKSTKFVEARQADLVGQHLGETAPKTRALVESALDGILFIDEAYELGPDLTGGSNADAFNAEAVTELIAQMDNHKDRLVVIMAGYTQDMLNFMRNGNPGLRSRINNMIEFPNYSLIEMKKILRYQLKKTNTRVASRQTVALLDRGLEQLVPKTGKGGGNGRFIRNYVQKIDELRDLRLSNSPNFESLTNRQLEVANEQDVKEAVKILDEQFEIMR</sequence>
<comment type="caution">
    <text evidence="5">The sequence shown here is derived from an EMBL/GenBank/DDBJ whole genome shotgun (WGS) entry which is preliminary data.</text>
</comment>
<proteinExistence type="inferred from homology"/>
<evidence type="ECO:0000313" key="5">
    <source>
        <dbReference type="EMBL" id="GET06932.1"/>
    </source>
</evidence>
<dbReference type="Gene3D" id="2.160.20.10">
    <property type="entry name" value="Single-stranded right-handed beta-helix, Pectin lyase-like"/>
    <property type="match status" value="1"/>
</dbReference>
<organism evidence="5">
    <name type="scientific">Ligilactobacillus agilis</name>
    <dbReference type="NCBI Taxonomy" id="1601"/>
    <lineage>
        <taxon>Bacteria</taxon>
        <taxon>Bacillati</taxon>
        <taxon>Bacillota</taxon>
        <taxon>Bacilli</taxon>
        <taxon>Lactobacillales</taxon>
        <taxon>Lactobacillaceae</taxon>
        <taxon>Ligilactobacillus</taxon>
    </lineage>
</organism>
<dbReference type="GO" id="GO:0016887">
    <property type="term" value="F:ATP hydrolysis activity"/>
    <property type="evidence" value="ECO:0007669"/>
    <property type="project" value="InterPro"/>
</dbReference>
<evidence type="ECO:0000259" key="4">
    <source>
        <dbReference type="SMART" id="SM00382"/>
    </source>
</evidence>
<dbReference type="Pfam" id="PF00004">
    <property type="entry name" value="AAA"/>
    <property type="match status" value="1"/>
</dbReference>
<dbReference type="InterPro" id="IPR003593">
    <property type="entry name" value="AAA+_ATPase"/>
</dbReference>
<dbReference type="InterPro" id="IPR027417">
    <property type="entry name" value="P-loop_NTPase"/>
</dbReference>
<dbReference type="SMART" id="SM00382">
    <property type="entry name" value="AAA"/>
    <property type="match status" value="1"/>
</dbReference>
<evidence type="ECO:0000256" key="2">
    <source>
        <dbReference type="ARBA" id="ARBA00022741"/>
    </source>
</evidence>
<evidence type="ECO:0000256" key="1">
    <source>
        <dbReference type="ARBA" id="ARBA00010378"/>
    </source>
</evidence>
<dbReference type="InterPro" id="IPR003959">
    <property type="entry name" value="ATPase_AAA_core"/>
</dbReference>
<dbReference type="EMBL" id="BLAM01000191">
    <property type="protein sequence ID" value="GET06932.1"/>
    <property type="molecule type" value="Genomic_DNA"/>
</dbReference>
<accession>A0A6F9XNV8</accession>
<gene>
    <name evidence="5" type="ORF">SY212_19620</name>
</gene>
<dbReference type="SUPFAM" id="SSF51126">
    <property type="entry name" value="Pectin lyase-like"/>
    <property type="match status" value="1"/>
</dbReference>
<dbReference type="PANTHER" id="PTHR43392">
    <property type="entry name" value="AAA-TYPE ATPASE FAMILY PROTEIN / ANKYRIN REPEAT FAMILY PROTEIN"/>
    <property type="match status" value="1"/>
</dbReference>
<dbReference type="InterPro" id="IPR012334">
    <property type="entry name" value="Pectin_lyas_fold"/>
</dbReference>
<dbReference type="RefSeq" id="WP_172585125.1">
    <property type="nucleotide sequence ID" value="NZ_BLAM01000191.1"/>
</dbReference>
<comment type="similarity">
    <text evidence="1">Belongs to the CbxX/CfxQ family.</text>
</comment>
<feature type="domain" description="AAA+ ATPase" evidence="4">
    <location>
        <begin position="406"/>
        <end position="550"/>
    </location>
</feature>